<evidence type="ECO:0000256" key="1">
    <source>
        <dbReference type="ARBA" id="ARBA00022723"/>
    </source>
</evidence>
<reference evidence="7" key="1">
    <citation type="submission" date="2023-07" db="EMBL/GenBank/DDBJ databases">
        <title>Black Yeasts Isolated from many extreme environments.</title>
        <authorList>
            <person name="Coleine C."/>
            <person name="Stajich J.E."/>
            <person name="Selbmann L."/>
        </authorList>
    </citation>
    <scope>NUCLEOTIDE SEQUENCE</scope>
    <source>
        <strain evidence="7">CCFEE 5485</strain>
    </source>
</reference>
<evidence type="ECO:0000313" key="7">
    <source>
        <dbReference type="EMBL" id="KAK3672387.1"/>
    </source>
</evidence>
<dbReference type="PANTHER" id="PTHR36206">
    <property type="entry name" value="ASPERCRYPTIN BIOSYNTHESIS CLUSTER-SPECIFIC TRANSCRIPTION REGULATOR ATNN-RELATED"/>
    <property type="match status" value="1"/>
</dbReference>
<protein>
    <submittedName>
        <fullName evidence="7">Uncharacterized protein</fullName>
    </submittedName>
</protein>
<evidence type="ECO:0000256" key="6">
    <source>
        <dbReference type="ARBA" id="ARBA00023242"/>
    </source>
</evidence>
<keyword evidence="5" id="KW-0804">Transcription</keyword>
<keyword evidence="6" id="KW-0539">Nucleus</keyword>
<evidence type="ECO:0000313" key="8">
    <source>
        <dbReference type="Proteomes" id="UP001274830"/>
    </source>
</evidence>
<dbReference type="AlphaFoldDB" id="A0AAE0TUJ9"/>
<dbReference type="EMBL" id="JAUTXT010000033">
    <property type="protein sequence ID" value="KAK3672387.1"/>
    <property type="molecule type" value="Genomic_DNA"/>
</dbReference>
<organism evidence="7 8">
    <name type="scientific">Recurvomyces mirabilis</name>
    <dbReference type="NCBI Taxonomy" id="574656"/>
    <lineage>
        <taxon>Eukaryota</taxon>
        <taxon>Fungi</taxon>
        <taxon>Dikarya</taxon>
        <taxon>Ascomycota</taxon>
        <taxon>Pezizomycotina</taxon>
        <taxon>Dothideomycetes</taxon>
        <taxon>Dothideomycetidae</taxon>
        <taxon>Mycosphaerellales</taxon>
        <taxon>Teratosphaeriaceae</taxon>
        <taxon>Recurvomyces</taxon>
    </lineage>
</organism>
<proteinExistence type="predicted"/>
<evidence type="ECO:0000256" key="4">
    <source>
        <dbReference type="ARBA" id="ARBA00023125"/>
    </source>
</evidence>
<dbReference type="InterPro" id="IPR021858">
    <property type="entry name" value="Fun_TF"/>
</dbReference>
<gene>
    <name evidence="7" type="ORF">LTR78_007694</name>
</gene>
<sequence>MTIPLIRVRMKTPKVRRECAGYEANISLLKDRPCGRLLPANSFASPESLGSPKTCLTALPVHLEATQRQALQYFVTRAARQLFGHYSADLYEKLLFQVLNQQEVVLHACLAVSFMHRAHTLRRPKAGGASPCELVGVVPHERQALQHYVHAVSSLRILINHSNYRLDTSTVHIVLLVCLLCVHFSLLRGSETEAFTHLEKGLAVIFGLSRPYAPTSGKRFRPLTLSTTPTKTLELLLQEFVRLDGEFAAYATREPYLCPELDPDYFGDMGPARMRFRTLAEASIVLDTISNSVARHHGALLRYTTSHVDGLGTGFEDEAHRDAYIRASSRSVKHAMLTHAQERTSKALSAWSSALEALTYDGTGRLEYMKLRLQFFNTWFLNSTYNDSSEEVTDIFETTFDEVVHLAERYLLAHGKIGDEAVLFDPSPAAIPALFIVGMKCRSSSVRRKAITLLRNTTLQEGLWHGPPLAAFAEQVAEIEELRARRLNPLLSGLGTGTNELRCCDVPKGARYSDVVYVLDDGVADQQGGRLVCARIDRDRDYEDGGDGGNGEGVIVEQYHPNMSQKGIRTRGGRISCQ</sequence>
<evidence type="ECO:0000256" key="5">
    <source>
        <dbReference type="ARBA" id="ARBA00023163"/>
    </source>
</evidence>
<keyword evidence="3" id="KW-0805">Transcription regulation</keyword>
<dbReference type="GO" id="GO:0046872">
    <property type="term" value="F:metal ion binding"/>
    <property type="evidence" value="ECO:0007669"/>
    <property type="project" value="UniProtKB-KW"/>
</dbReference>
<keyword evidence="4" id="KW-0238">DNA-binding</keyword>
<dbReference type="GO" id="GO:0003677">
    <property type="term" value="F:DNA binding"/>
    <property type="evidence" value="ECO:0007669"/>
    <property type="project" value="UniProtKB-KW"/>
</dbReference>
<dbReference type="Pfam" id="PF11951">
    <property type="entry name" value="Fungal_trans_2"/>
    <property type="match status" value="1"/>
</dbReference>
<keyword evidence="2" id="KW-0862">Zinc</keyword>
<keyword evidence="1" id="KW-0479">Metal-binding</keyword>
<keyword evidence="8" id="KW-1185">Reference proteome</keyword>
<dbReference type="InterPro" id="IPR052360">
    <property type="entry name" value="Transcr_Regulatory_Proteins"/>
</dbReference>
<dbReference type="PANTHER" id="PTHR36206:SF13">
    <property type="entry name" value="TRANSCRIPTIONAL REGULATORY PROTEIN MOC3"/>
    <property type="match status" value="1"/>
</dbReference>
<evidence type="ECO:0000256" key="3">
    <source>
        <dbReference type="ARBA" id="ARBA00023015"/>
    </source>
</evidence>
<evidence type="ECO:0000256" key="2">
    <source>
        <dbReference type="ARBA" id="ARBA00022833"/>
    </source>
</evidence>
<comment type="caution">
    <text evidence="7">The sequence shown here is derived from an EMBL/GenBank/DDBJ whole genome shotgun (WGS) entry which is preliminary data.</text>
</comment>
<accession>A0AAE0TUJ9</accession>
<dbReference type="Proteomes" id="UP001274830">
    <property type="component" value="Unassembled WGS sequence"/>
</dbReference>
<name>A0AAE0TUJ9_9PEZI</name>